<dbReference type="Pfam" id="PF18395">
    <property type="entry name" value="Cas3_C"/>
    <property type="match status" value="1"/>
</dbReference>
<evidence type="ECO:0000256" key="1">
    <source>
        <dbReference type="ARBA" id="ARBA00006847"/>
    </source>
</evidence>
<dbReference type="SMART" id="SM00487">
    <property type="entry name" value="DEXDc"/>
    <property type="match status" value="1"/>
</dbReference>
<dbReference type="SMART" id="SM00490">
    <property type="entry name" value="HELICc"/>
    <property type="match status" value="1"/>
</dbReference>
<comment type="similarity">
    <text evidence="1">In the N-terminal section; belongs to the CRISPR-associated nuclease Cas3-HD family.</text>
</comment>
<dbReference type="GO" id="GO:0051607">
    <property type="term" value="P:defense response to virus"/>
    <property type="evidence" value="ECO:0007669"/>
    <property type="project" value="UniProtKB-KW"/>
</dbReference>
<accession>D3LV79</accession>
<dbReference type="NCBIfam" id="TIGR01596">
    <property type="entry name" value="cas3_HD"/>
    <property type="match status" value="1"/>
</dbReference>
<dbReference type="PANTHER" id="PTHR47963">
    <property type="entry name" value="DEAD-BOX ATP-DEPENDENT RNA HELICASE 47, MITOCHONDRIAL"/>
    <property type="match status" value="1"/>
</dbReference>
<dbReference type="GO" id="GO:0016787">
    <property type="term" value="F:hydrolase activity"/>
    <property type="evidence" value="ECO:0007669"/>
    <property type="project" value="UniProtKB-KW"/>
</dbReference>
<gene>
    <name evidence="12" type="primary">cas3</name>
    <name evidence="12" type="ORF">HMPREF0889_0198</name>
</gene>
<feature type="domain" description="HD Cas3-type" evidence="11">
    <location>
        <begin position="19"/>
        <end position="226"/>
    </location>
</feature>
<dbReference type="PROSITE" id="PS51643">
    <property type="entry name" value="HD_CAS3"/>
    <property type="match status" value="1"/>
</dbReference>
<comment type="similarity">
    <text evidence="2">In the central section; belongs to the CRISPR-associated helicase Cas3 family.</text>
</comment>
<dbReference type="GO" id="GO:0003724">
    <property type="term" value="F:RNA helicase activity"/>
    <property type="evidence" value="ECO:0007669"/>
    <property type="project" value="TreeGrafter"/>
</dbReference>
<organism evidence="12 13">
    <name type="scientific">Megasphaera lornae</name>
    <dbReference type="NCBI Taxonomy" id="1000568"/>
    <lineage>
        <taxon>Bacteria</taxon>
        <taxon>Bacillati</taxon>
        <taxon>Bacillota</taxon>
        <taxon>Negativicutes</taxon>
        <taxon>Veillonellales</taxon>
        <taxon>Veillonellaceae</taxon>
        <taxon>Megasphaera</taxon>
    </lineage>
</organism>
<evidence type="ECO:0000256" key="6">
    <source>
        <dbReference type="ARBA" id="ARBA00022801"/>
    </source>
</evidence>
<evidence type="ECO:0000256" key="7">
    <source>
        <dbReference type="ARBA" id="ARBA00022806"/>
    </source>
</evidence>
<dbReference type="GO" id="GO:0046872">
    <property type="term" value="F:metal ion binding"/>
    <property type="evidence" value="ECO:0007669"/>
    <property type="project" value="UniProtKB-KW"/>
</dbReference>
<dbReference type="NCBIfam" id="TIGR01587">
    <property type="entry name" value="cas3_core"/>
    <property type="match status" value="1"/>
</dbReference>
<dbReference type="EMBL" id="ADGP01000020">
    <property type="protein sequence ID" value="EFD93806.1"/>
    <property type="molecule type" value="Genomic_DNA"/>
</dbReference>
<dbReference type="InterPro" id="IPR050547">
    <property type="entry name" value="DEAD_box_RNA_helicases"/>
</dbReference>
<dbReference type="SUPFAM" id="SSF52540">
    <property type="entry name" value="P-loop containing nucleoside triphosphate hydrolases"/>
    <property type="match status" value="1"/>
</dbReference>
<evidence type="ECO:0000256" key="5">
    <source>
        <dbReference type="ARBA" id="ARBA00022741"/>
    </source>
</evidence>
<reference evidence="13" key="1">
    <citation type="submission" date="2009-12" db="EMBL/GenBank/DDBJ databases">
        <title>Sequence of Clostridiales genomosp. BVAB3 str. UPII9-5.</title>
        <authorList>
            <person name="Madupu R."/>
            <person name="Durkin A.S."/>
            <person name="Torralba M."/>
            <person name="Methe B."/>
            <person name="Sutton G.G."/>
            <person name="Strausberg R.L."/>
            <person name="Nelson K.E."/>
        </authorList>
    </citation>
    <scope>NUCLEOTIDE SEQUENCE [LARGE SCALE GENOMIC DNA]</scope>
    <source>
        <strain evidence="13">28L</strain>
    </source>
</reference>
<dbReference type="InterPro" id="IPR027417">
    <property type="entry name" value="P-loop_NTPase"/>
</dbReference>
<dbReference type="EC" id="3.1.-.-" evidence="12"/>
<dbReference type="AlphaFoldDB" id="D3LV79"/>
<keyword evidence="5" id="KW-0547">Nucleotide-binding</keyword>
<dbReference type="GO" id="GO:0004518">
    <property type="term" value="F:nuclease activity"/>
    <property type="evidence" value="ECO:0007669"/>
    <property type="project" value="UniProtKB-KW"/>
</dbReference>
<keyword evidence="9" id="KW-0051">Antiviral defense</keyword>
<dbReference type="eggNOG" id="COG1203">
    <property type="taxonomic scope" value="Bacteria"/>
</dbReference>
<keyword evidence="7" id="KW-0347">Helicase</keyword>
<sequence length="924" mass="105329">MKEEKKRHCLWAKKNECKGLLKWLPLWQHLTDAWFVMGFLWDTWVCDGQKEELRNACGQLSREKIKLVLQFIAYIHDIGKATPVFQTMKGYGNSSDLDTALLEKMERGGFTGISALTLHERIHHTQTGQVILLHLGVREDIASIVGGHHGKPLDEDWKDDDISYSAQYYQVEDEYNLIYQKWQEVQQEIVTTALAKSGFDCVEALPEITQPGAVLIEGLVMMADWIASNERYFPLISIEEEGCMTDDEERAQTGCEKWKQEWQSHNWSPQEIPIENIYRTRFGFAPREEQKKFSEAVAAVENPGMFIFEAPMGLGKTEAALVAVEQLAYKKKQGGLFFGLPTQATSNSMFDRVLHWLEAVAKEEDSLLGIRLQHGKAALNETFQHLSSSMDPDGGGSVVVNQWFGGRKTTALDDFVVGTVDQCLLLALKQKHLAFRHLGFSKKVVVIDEVHAYDAYMSQYLYRALTWLGAYHVPVVILSATLPKERRKKLIKAYMKGCGYKEKDFIMRTAAWDTEAYPLVTCTDGQQVKMMKDFPKKENTEIHLEKTAQPIIELLPPAAKGQGIIGIIVNTVKKAQEIAEECVNVYGEDCVALLHSRFIATERIKKEKQLSAMIGKGGVRPDFKIIIGTQVMEQSLDIDFDMLITELAPMDLLLQRIGRLHRHEKVKRPEIYKKPKVYVVGCSDTLDFDKGSTFVYHPYILTRTQYFLPNQVHIPADISPLVQRVYGEDNIEVSAHVKGMYEDMKIKWQIITENKENKAGTYRIEPPVLEKKKTQRSSLIGWLENSNQAANESEERAYMQVRDIQETIEIIALQKVGSGYGFFHERKDISKDIENPETAKRVAMETLSLPAILSNPNNVDETIKLLENQNRKELSLWQEQLWLKGALGIIFDEKGEAVIQGIKLKYDSVYGLQYEKVQDGTERM</sequence>
<dbReference type="InterPro" id="IPR054712">
    <property type="entry name" value="Cas3-like_dom"/>
</dbReference>
<dbReference type="InterPro" id="IPR006474">
    <property type="entry name" value="Helicase_Cas3_CRISPR-ass_core"/>
</dbReference>
<protein>
    <submittedName>
        <fullName evidence="12">CRISPR-associated helicase Cas3</fullName>
        <ecNumber evidence="12">3.1.-.-</ecNumber>
    </submittedName>
</protein>
<evidence type="ECO:0000259" key="11">
    <source>
        <dbReference type="PROSITE" id="PS51643"/>
    </source>
</evidence>
<evidence type="ECO:0000259" key="10">
    <source>
        <dbReference type="PROSITE" id="PS51192"/>
    </source>
</evidence>
<dbReference type="InterPro" id="IPR041372">
    <property type="entry name" value="Cas3_C"/>
</dbReference>
<dbReference type="RefSeq" id="WP_009369775.1">
    <property type="nucleotide sequence ID" value="NZ_ADGP01000020.1"/>
</dbReference>
<evidence type="ECO:0000313" key="13">
    <source>
        <dbReference type="Proteomes" id="UP000003242"/>
    </source>
</evidence>
<keyword evidence="3" id="KW-0540">Nuclease</keyword>
<dbReference type="InterPro" id="IPR001650">
    <property type="entry name" value="Helicase_C-like"/>
</dbReference>
<dbReference type="Pfam" id="PF18019">
    <property type="entry name" value="Cas3_HD"/>
    <property type="match status" value="1"/>
</dbReference>
<evidence type="ECO:0000256" key="8">
    <source>
        <dbReference type="ARBA" id="ARBA00022840"/>
    </source>
</evidence>
<dbReference type="Gene3D" id="1.10.3210.30">
    <property type="match status" value="1"/>
</dbReference>
<evidence type="ECO:0000313" key="12">
    <source>
        <dbReference type="EMBL" id="EFD93806.1"/>
    </source>
</evidence>
<dbReference type="GO" id="GO:0003723">
    <property type="term" value="F:RNA binding"/>
    <property type="evidence" value="ECO:0007669"/>
    <property type="project" value="TreeGrafter"/>
</dbReference>
<dbReference type="InterPro" id="IPR038257">
    <property type="entry name" value="CRISPR-assoc_Cas3_HD_sf"/>
</dbReference>
<dbReference type="CDD" id="cd17930">
    <property type="entry name" value="DEXHc_cas3"/>
    <property type="match status" value="1"/>
</dbReference>
<feature type="domain" description="Helicase ATP-binding" evidence="10">
    <location>
        <begin position="297"/>
        <end position="500"/>
    </location>
</feature>
<keyword evidence="6 12" id="KW-0378">Hydrolase</keyword>
<dbReference type="Pfam" id="PF22590">
    <property type="entry name" value="Cas3-like_C_2"/>
    <property type="match status" value="1"/>
</dbReference>
<dbReference type="Gene3D" id="3.40.50.300">
    <property type="entry name" value="P-loop containing nucleotide triphosphate hydrolases"/>
    <property type="match status" value="2"/>
</dbReference>
<dbReference type="Pfam" id="PF00270">
    <property type="entry name" value="DEAD"/>
    <property type="match status" value="1"/>
</dbReference>
<dbReference type="CDD" id="cd09641">
    <property type="entry name" value="Cas3''_I"/>
    <property type="match status" value="1"/>
</dbReference>
<dbReference type="GO" id="GO:0005524">
    <property type="term" value="F:ATP binding"/>
    <property type="evidence" value="ECO:0007669"/>
    <property type="project" value="UniProtKB-KW"/>
</dbReference>
<name>D3LV79_9FIRM</name>
<dbReference type="PANTHER" id="PTHR47963:SF9">
    <property type="entry name" value="CRISPR-ASSOCIATED ENDONUCLEASE_HELICASE CAS3"/>
    <property type="match status" value="1"/>
</dbReference>
<evidence type="ECO:0000256" key="9">
    <source>
        <dbReference type="ARBA" id="ARBA00023118"/>
    </source>
</evidence>
<dbReference type="InterPro" id="IPR011545">
    <property type="entry name" value="DEAD/DEAH_box_helicase_dom"/>
</dbReference>
<dbReference type="InterPro" id="IPR014001">
    <property type="entry name" value="Helicase_ATP-bd"/>
</dbReference>
<comment type="caution">
    <text evidence="12">The sequence shown here is derived from an EMBL/GenBank/DDBJ whole genome shotgun (WGS) entry which is preliminary data.</text>
</comment>
<dbReference type="STRING" id="699218.HMPREF0889_0198"/>
<dbReference type="OrthoDB" id="9810236at2"/>
<evidence type="ECO:0000256" key="4">
    <source>
        <dbReference type="ARBA" id="ARBA00022723"/>
    </source>
</evidence>
<dbReference type="PROSITE" id="PS51192">
    <property type="entry name" value="HELICASE_ATP_BIND_1"/>
    <property type="match status" value="1"/>
</dbReference>
<proteinExistence type="inferred from homology"/>
<evidence type="ECO:0000256" key="2">
    <source>
        <dbReference type="ARBA" id="ARBA00009046"/>
    </source>
</evidence>
<keyword evidence="8" id="KW-0067">ATP-binding</keyword>
<dbReference type="Proteomes" id="UP000003242">
    <property type="component" value="Unassembled WGS sequence"/>
</dbReference>
<evidence type="ECO:0000256" key="3">
    <source>
        <dbReference type="ARBA" id="ARBA00022722"/>
    </source>
</evidence>
<dbReference type="InterPro" id="IPR006483">
    <property type="entry name" value="CRISPR-assoc_Cas3_HD"/>
</dbReference>
<keyword evidence="4" id="KW-0479">Metal-binding</keyword>